<dbReference type="EMBL" id="LBTI01000055">
    <property type="protein sequence ID" value="KKQ36371.1"/>
    <property type="molecule type" value="Genomic_DNA"/>
</dbReference>
<organism evidence="1 2">
    <name type="scientific">Candidatus Woesebacteria bacterium GW2011_GWA1_37_7</name>
    <dbReference type="NCBI Taxonomy" id="1618545"/>
    <lineage>
        <taxon>Bacteria</taxon>
        <taxon>Candidatus Woeseibacteriota</taxon>
    </lineage>
</organism>
<comment type="caution">
    <text evidence="1">The sequence shown here is derived from an EMBL/GenBank/DDBJ whole genome shotgun (WGS) entry which is preliminary data.</text>
</comment>
<proteinExistence type="predicted"/>
<name>A0A0G0K6W1_9BACT</name>
<dbReference type="STRING" id="1618545.US53_C0055G0002"/>
<reference evidence="1 2" key="1">
    <citation type="journal article" date="2015" name="Nature">
        <title>rRNA introns, odd ribosomes, and small enigmatic genomes across a large radiation of phyla.</title>
        <authorList>
            <person name="Brown C.T."/>
            <person name="Hug L.A."/>
            <person name="Thomas B.C."/>
            <person name="Sharon I."/>
            <person name="Castelle C.J."/>
            <person name="Singh A."/>
            <person name="Wilkins M.J."/>
            <person name="Williams K.H."/>
            <person name="Banfield J.F."/>
        </authorList>
    </citation>
    <scope>NUCLEOTIDE SEQUENCE [LARGE SCALE GENOMIC DNA]</scope>
</reference>
<dbReference type="Proteomes" id="UP000034591">
    <property type="component" value="Unassembled WGS sequence"/>
</dbReference>
<evidence type="ECO:0000313" key="2">
    <source>
        <dbReference type="Proteomes" id="UP000034591"/>
    </source>
</evidence>
<accession>A0A0G0K6W1</accession>
<protein>
    <submittedName>
        <fullName evidence="1">Uncharacterized protein</fullName>
    </submittedName>
</protein>
<gene>
    <name evidence="1" type="ORF">US53_C0055G0002</name>
</gene>
<dbReference type="AlphaFoldDB" id="A0A0G0K6W1"/>
<evidence type="ECO:0000313" key="1">
    <source>
        <dbReference type="EMBL" id="KKQ36371.1"/>
    </source>
</evidence>
<sequence>MVAPQEQEKKPEAPQEVKEVVETLDIPAHIERAGVSAVPTQFTQQVSDNSGKPMIQTPQTQTVTIQIPATPQQLEDWSKGSPIESLTWFAHFWIRMIKKALHFGWKVIMSR</sequence>